<accession>A0A1M2V8S5</accession>
<dbReference type="InterPro" id="IPR010730">
    <property type="entry name" value="HET"/>
</dbReference>
<dbReference type="STRING" id="154538.A0A1M2V8S5"/>
<name>A0A1M2V8S5_TRAPU</name>
<dbReference type="InterPro" id="IPR058525">
    <property type="entry name" value="DUF8212"/>
</dbReference>
<reference evidence="3 4" key="1">
    <citation type="submission" date="2016-10" db="EMBL/GenBank/DDBJ databases">
        <title>Genome sequence of the basidiomycete white-rot fungus Trametes pubescens.</title>
        <authorList>
            <person name="Makela M.R."/>
            <person name="Granchi Z."/>
            <person name="Peng M."/>
            <person name="De Vries R.P."/>
            <person name="Grigoriev I."/>
            <person name="Riley R."/>
            <person name="Hilden K."/>
        </authorList>
    </citation>
    <scope>NUCLEOTIDE SEQUENCE [LARGE SCALE GENOMIC DNA]</scope>
    <source>
        <strain evidence="3 4">FBCC735</strain>
    </source>
</reference>
<evidence type="ECO:0000259" key="2">
    <source>
        <dbReference type="Pfam" id="PF26640"/>
    </source>
</evidence>
<dbReference type="EMBL" id="MNAD01001563">
    <property type="protein sequence ID" value="OJT04022.1"/>
    <property type="molecule type" value="Genomic_DNA"/>
</dbReference>
<sequence length="302" mass="34553">MPRFLNTWTGEFEWHPDPSKVTYAILSHVWRELEQGGEQLYADVLRIQMAVKEDREESRSPASNAAEPTAYHEEGTIFAHPGLSNKIKGFCQVARDAGFRLAWNDACCIDKSSSAELSEAINSMYEWYRLSDMCYVYLADVIDRAGEPQYLFPEFCRSKWHRHGWTLQELIAPERIVFMTRTWRLLGTNMGLARTLEEISGVDFDILIGRTTLDSVSVARRMSWAARRETTRVEDRAYSLLGIFGLHMLLIYGEGENAFLRLQEEIIRTIPDQSIFAWGDKCALGLSDEGEWSVEKHVPGAS</sequence>
<dbReference type="PANTHER" id="PTHR10622:SF10">
    <property type="entry name" value="HET DOMAIN-CONTAINING PROTEIN"/>
    <property type="match status" value="1"/>
</dbReference>
<evidence type="ECO:0000313" key="4">
    <source>
        <dbReference type="Proteomes" id="UP000184267"/>
    </source>
</evidence>
<feature type="domain" description="DUF8212" evidence="2">
    <location>
        <begin position="257"/>
        <end position="282"/>
    </location>
</feature>
<feature type="domain" description="Heterokaryon incompatibility" evidence="1">
    <location>
        <begin position="23"/>
        <end position="143"/>
    </location>
</feature>
<evidence type="ECO:0000259" key="1">
    <source>
        <dbReference type="Pfam" id="PF06985"/>
    </source>
</evidence>
<dbReference type="OMA" id="EFATHEW"/>
<dbReference type="Pfam" id="PF26640">
    <property type="entry name" value="DUF8212"/>
    <property type="match status" value="1"/>
</dbReference>
<dbReference type="AlphaFoldDB" id="A0A1M2V8S5"/>
<dbReference type="Proteomes" id="UP000184267">
    <property type="component" value="Unassembled WGS sequence"/>
</dbReference>
<dbReference type="OrthoDB" id="2753634at2759"/>
<gene>
    <name evidence="3" type="ORF">TRAPUB_5258</name>
</gene>
<organism evidence="3 4">
    <name type="scientific">Trametes pubescens</name>
    <name type="common">White-rot fungus</name>
    <dbReference type="NCBI Taxonomy" id="154538"/>
    <lineage>
        <taxon>Eukaryota</taxon>
        <taxon>Fungi</taxon>
        <taxon>Dikarya</taxon>
        <taxon>Basidiomycota</taxon>
        <taxon>Agaricomycotina</taxon>
        <taxon>Agaricomycetes</taxon>
        <taxon>Polyporales</taxon>
        <taxon>Polyporaceae</taxon>
        <taxon>Trametes</taxon>
    </lineage>
</organism>
<proteinExistence type="predicted"/>
<evidence type="ECO:0000313" key="3">
    <source>
        <dbReference type="EMBL" id="OJT04022.1"/>
    </source>
</evidence>
<protein>
    <submittedName>
        <fullName evidence="3">Vegetative incompatibility protein HET-E-1</fullName>
    </submittedName>
</protein>
<dbReference type="Pfam" id="PF06985">
    <property type="entry name" value="HET"/>
    <property type="match status" value="1"/>
</dbReference>
<dbReference type="PANTHER" id="PTHR10622">
    <property type="entry name" value="HET DOMAIN-CONTAINING PROTEIN"/>
    <property type="match status" value="1"/>
</dbReference>
<comment type="caution">
    <text evidence="3">The sequence shown here is derived from an EMBL/GenBank/DDBJ whole genome shotgun (WGS) entry which is preliminary data.</text>
</comment>
<keyword evidence="4" id="KW-1185">Reference proteome</keyword>